<protein>
    <submittedName>
        <fullName evidence="4">TPH domain-containing protein</fullName>
    </submittedName>
</protein>
<gene>
    <name evidence="2" type="ORF">GPUH_LOCUS2982</name>
</gene>
<accession>A0A183D2P0</accession>
<dbReference type="EMBL" id="UYRT01004787">
    <property type="protein sequence ID" value="VDK37255.1"/>
    <property type="molecule type" value="Genomic_DNA"/>
</dbReference>
<evidence type="ECO:0000256" key="1">
    <source>
        <dbReference type="SAM" id="Coils"/>
    </source>
</evidence>
<organism evidence="4">
    <name type="scientific">Gongylonema pulchrum</name>
    <dbReference type="NCBI Taxonomy" id="637853"/>
    <lineage>
        <taxon>Eukaryota</taxon>
        <taxon>Metazoa</taxon>
        <taxon>Ecdysozoa</taxon>
        <taxon>Nematoda</taxon>
        <taxon>Chromadorea</taxon>
        <taxon>Rhabditida</taxon>
        <taxon>Spirurina</taxon>
        <taxon>Spiruromorpha</taxon>
        <taxon>Spiruroidea</taxon>
        <taxon>Gongylonematidae</taxon>
        <taxon>Gongylonema</taxon>
    </lineage>
</organism>
<feature type="coiled-coil region" evidence="1">
    <location>
        <begin position="84"/>
        <end position="122"/>
    </location>
</feature>
<dbReference type="AlphaFoldDB" id="A0A183D2P0"/>
<sequence>MNLLKKENELHRIDQERRTVERFKETLVSRERAAEKKLQEELKRAREQNRVHMAQMVSEWNQKEAALVKRCDAVWARIREISEKQELEQVKKFENEELRKKLGRQETSISNLKKQLKLVEESAAIRINDLKFHHRLTVRHFFDRCNLLPLADLESVSTSTPSESSFEQNFRDRMNAIELSKQVKLKIGVALVLWLTGMSVCITVRK</sequence>
<proteinExistence type="predicted"/>
<keyword evidence="3" id="KW-1185">Reference proteome</keyword>
<reference evidence="2 3" key="2">
    <citation type="submission" date="2018-11" db="EMBL/GenBank/DDBJ databases">
        <authorList>
            <consortium name="Pathogen Informatics"/>
        </authorList>
    </citation>
    <scope>NUCLEOTIDE SEQUENCE [LARGE SCALE GENOMIC DNA]</scope>
</reference>
<name>A0A183D2P0_9BILA</name>
<feature type="coiled-coil region" evidence="1">
    <location>
        <begin position="28"/>
        <end position="55"/>
    </location>
</feature>
<evidence type="ECO:0000313" key="3">
    <source>
        <dbReference type="Proteomes" id="UP000271098"/>
    </source>
</evidence>
<evidence type="ECO:0000313" key="4">
    <source>
        <dbReference type="WBParaSite" id="GPUH_0000298601-mRNA-1"/>
    </source>
</evidence>
<reference evidence="4" key="1">
    <citation type="submission" date="2016-06" db="UniProtKB">
        <authorList>
            <consortium name="WormBaseParasite"/>
        </authorList>
    </citation>
    <scope>IDENTIFICATION</scope>
</reference>
<keyword evidence="1" id="KW-0175">Coiled coil</keyword>
<dbReference type="Proteomes" id="UP000271098">
    <property type="component" value="Unassembled WGS sequence"/>
</dbReference>
<evidence type="ECO:0000313" key="2">
    <source>
        <dbReference type="EMBL" id="VDK37255.1"/>
    </source>
</evidence>
<dbReference type="WBParaSite" id="GPUH_0000298601-mRNA-1">
    <property type="protein sequence ID" value="GPUH_0000298601-mRNA-1"/>
    <property type="gene ID" value="GPUH_0000298601"/>
</dbReference>